<accession>A0A7X5YDD1</accession>
<evidence type="ECO:0000313" key="6">
    <source>
        <dbReference type="Proteomes" id="UP000576368"/>
    </source>
</evidence>
<dbReference type="Pfam" id="PF16344">
    <property type="entry name" value="FecR_C"/>
    <property type="match status" value="1"/>
</dbReference>
<name>A0A7X5YDD1_9BACT</name>
<feature type="transmembrane region" description="Helical" evidence="1">
    <location>
        <begin position="74"/>
        <end position="95"/>
    </location>
</feature>
<dbReference type="PANTHER" id="PTHR30273:SF2">
    <property type="entry name" value="PROTEIN FECR"/>
    <property type="match status" value="1"/>
</dbReference>
<sequence>MQKIDWSILRRSVNGDLTEKEKQEVEAWRNESGENERYYQKMKNFFTQEKSKEVDVRKNLKKFEQRTYGKQRKVFIGLCKYVAVFICLVGTIVLWQKFDTVQPEVNSLALAPGKDQAVLYTGSGKAIVLESRLRTNIVISDSLFVEQDSNVLNYEGIEAKGKMVDEFHLMRVPRGGEFSMKLSDGTMVHLNAETDLRYPVRFSGEERRVVLSGEAFFDVAKSGTPFIVELNGFEVKVLGTRFNINAYEGESRFETTLERGSVEINVKGKTLLLEPGEQAVLTNTGELSKQKVDVSLYTAWKDGYFVFEDERLEDVMNTVARWYDVNLFYQNPGVKEIRINGNISRYKDFSVLLEKIEKLDIVHFDIKGNNITVIDK</sequence>
<dbReference type="GO" id="GO:0016989">
    <property type="term" value="F:sigma factor antagonist activity"/>
    <property type="evidence" value="ECO:0007669"/>
    <property type="project" value="TreeGrafter"/>
</dbReference>
<protein>
    <submittedName>
        <fullName evidence="5">DUF4974 domain-containing protein</fullName>
    </submittedName>
    <submittedName>
        <fullName evidence="4">Ferric-dicitrate binding protein FerR (Iron transport regulator)</fullName>
    </submittedName>
</protein>
<evidence type="ECO:0000256" key="1">
    <source>
        <dbReference type="SAM" id="Phobius"/>
    </source>
</evidence>
<reference evidence="5 7" key="1">
    <citation type="submission" date="2019-09" db="EMBL/GenBank/DDBJ databases">
        <title>Butyricimonas paravirosa DSM 105722 (=214-4 = JCM 18677 = CCUG 65563).</title>
        <authorList>
            <person name="Le Roy T."/>
            <person name="Cani P.D."/>
        </authorList>
    </citation>
    <scope>NUCLEOTIDE SEQUENCE [LARGE SCALE GENOMIC DNA]</scope>
    <source>
        <strain evidence="5 7">DSM 105722</strain>
    </source>
</reference>
<dbReference type="Proteomes" id="UP000576368">
    <property type="component" value="Unassembled WGS sequence"/>
</dbReference>
<feature type="domain" description="FecR protein" evidence="2">
    <location>
        <begin position="170"/>
        <end position="263"/>
    </location>
</feature>
<dbReference type="RefSeq" id="WP_118304810.1">
    <property type="nucleotide sequence ID" value="NZ_BMPA01000008.1"/>
</dbReference>
<evidence type="ECO:0000313" key="5">
    <source>
        <dbReference type="EMBL" id="WOF11862.1"/>
    </source>
</evidence>
<dbReference type="PANTHER" id="PTHR30273">
    <property type="entry name" value="PERIPLASMIC SIGNAL SENSOR AND SIGMA FACTOR ACTIVATOR FECR-RELATED"/>
    <property type="match status" value="1"/>
</dbReference>
<dbReference type="InterPro" id="IPR012373">
    <property type="entry name" value="Ferrdict_sens_TM"/>
</dbReference>
<evidence type="ECO:0000259" key="3">
    <source>
        <dbReference type="Pfam" id="PF16344"/>
    </source>
</evidence>
<reference evidence="4 6" key="2">
    <citation type="submission" date="2020-03" db="EMBL/GenBank/DDBJ databases">
        <title>Genomic Encyclopedia of Type Strains, Phase IV (KMG-IV): sequencing the most valuable type-strain genomes for metagenomic binning, comparative biology and taxonomic classification.</title>
        <authorList>
            <person name="Goeker M."/>
        </authorList>
    </citation>
    <scope>NUCLEOTIDE SEQUENCE [LARGE SCALE GENOMIC DNA]</scope>
    <source>
        <strain evidence="4 6">DSM 105722</strain>
    </source>
</reference>
<dbReference type="Pfam" id="PF04773">
    <property type="entry name" value="FecR"/>
    <property type="match status" value="1"/>
</dbReference>
<dbReference type="InterPro" id="IPR006860">
    <property type="entry name" value="FecR"/>
</dbReference>
<organism evidence="4 6">
    <name type="scientific">Butyricimonas paravirosa</name>
    <dbReference type="NCBI Taxonomy" id="1472417"/>
    <lineage>
        <taxon>Bacteria</taxon>
        <taxon>Pseudomonadati</taxon>
        <taxon>Bacteroidota</taxon>
        <taxon>Bacteroidia</taxon>
        <taxon>Bacteroidales</taxon>
        <taxon>Odoribacteraceae</taxon>
        <taxon>Butyricimonas</taxon>
    </lineage>
</organism>
<keyword evidence="1" id="KW-0472">Membrane</keyword>
<keyword evidence="1" id="KW-0812">Transmembrane</keyword>
<proteinExistence type="predicted"/>
<dbReference type="EMBL" id="CP043839">
    <property type="protein sequence ID" value="WOF11862.1"/>
    <property type="molecule type" value="Genomic_DNA"/>
</dbReference>
<dbReference type="PIRSF" id="PIRSF018266">
    <property type="entry name" value="FecR"/>
    <property type="match status" value="1"/>
</dbReference>
<dbReference type="EMBL" id="JAATLI010000008">
    <property type="protein sequence ID" value="NJC18816.1"/>
    <property type="molecule type" value="Genomic_DNA"/>
</dbReference>
<evidence type="ECO:0000313" key="7">
    <source>
        <dbReference type="Proteomes" id="UP001302374"/>
    </source>
</evidence>
<feature type="domain" description="Protein FecR C-terminal" evidence="3">
    <location>
        <begin position="304"/>
        <end position="373"/>
    </location>
</feature>
<dbReference type="Gene3D" id="2.60.120.1440">
    <property type="match status" value="1"/>
</dbReference>
<evidence type="ECO:0000313" key="4">
    <source>
        <dbReference type="EMBL" id="NJC18816.1"/>
    </source>
</evidence>
<keyword evidence="7" id="KW-1185">Reference proteome</keyword>
<dbReference type="AlphaFoldDB" id="A0A7X5YDD1"/>
<dbReference type="GeneID" id="86890849"/>
<dbReference type="Gene3D" id="3.55.50.30">
    <property type="match status" value="1"/>
</dbReference>
<gene>
    <name evidence="5" type="ORF">F1644_06105</name>
    <name evidence="4" type="ORF">GGR15_002444</name>
</gene>
<keyword evidence="1" id="KW-1133">Transmembrane helix</keyword>
<dbReference type="InterPro" id="IPR032508">
    <property type="entry name" value="FecR_C"/>
</dbReference>
<dbReference type="Proteomes" id="UP001302374">
    <property type="component" value="Chromosome"/>
</dbReference>
<evidence type="ECO:0000259" key="2">
    <source>
        <dbReference type="Pfam" id="PF04773"/>
    </source>
</evidence>